<dbReference type="OrthoDB" id="962463at2"/>
<feature type="domain" description="STAS" evidence="3">
    <location>
        <begin position="14"/>
        <end position="112"/>
    </location>
</feature>
<evidence type="ECO:0000313" key="4">
    <source>
        <dbReference type="EMBL" id="BBM87227.1"/>
    </source>
</evidence>
<keyword evidence="5" id="KW-1185">Reference proteome</keyword>
<dbReference type="Pfam" id="PF01740">
    <property type="entry name" value="STAS"/>
    <property type="match status" value="1"/>
</dbReference>
<evidence type="ECO:0000256" key="1">
    <source>
        <dbReference type="ARBA" id="ARBA00009013"/>
    </source>
</evidence>
<dbReference type="RefSeq" id="WP_151971253.1">
    <property type="nucleotide sequence ID" value="NZ_AP019860.1"/>
</dbReference>
<dbReference type="PROSITE" id="PS50801">
    <property type="entry name" value="STAS"/>
    <property type="match status" value="1"/>
</dbReference>
<dbReference type="Proteomes" id="UP000326354">
    <property type="component" value="Chromosome"/>
</dbReference>
<dbReference type="CDD" id="cd07043">
    <property type="entry name" value="STAS_anti-anti-sigma_factors"/>
    <property type="match status" value="1"/>
</dbReference>
<reference evidence="4 5" key="1">
    <citation type="submission" date="2019-08" db="EMBL/GenBank/DDBJ databases">
        <title>Complete genome sequence of Candidatus Uab amorphum.</title>
        <authorList>
            <person name="Shiratori T."/>
            <person name="Suzuki S."/>
            <person name="Kakizawa Y."/>
            <person name="Ishida K."/>
        </authorList>
    </citation>
    <scope>NUCLEOTIDE SEQUENCE [LARGE SCALE GENOMIC DNA]</scope>
    <source>
        <strain evidence="4 5">SRT547</strain>
    </source>
</reference>
<name>A0A5S9IT26_UABAM</name>
<comment type="similarity">
    <text evidence="1 2">Belongs to the anti-sigma-factor antagonist family.</text>
</comment>
<evidence type="ECO:0000259" key="3">
    <source>
        <dbReference type="PROSITE" id="PS50801"/>
    </source>
</evidence>
<proteinExistence type="inferred from homology"/>
<dbReference type="PANTHER" id="PTHR33495:SF2">
    <property type="entry name" value="ANTI-SIGMA FACTOR ANTAGONIST TM_1081-RELATED"/>
    <property type="match status" value="1"/>
</dbReference>
<dbReference type="EMBL" id="AP019860">
    <property type="protein sequence ID" value="BBM87227.1"/>
    <property type="molecule type" value="Genomic_DNA"/>
</dbReference>
<dbReference type="NCBIfam" id="TIGR00377">
    <property type="entry name" value="ant_ant_sig"/>
    <property type="match status" value="1"/>
</dbReference>
<dbReference type="AlphaFoldDB" id="A0A5S9IT26"/>
<evidence type="ECO:0000313" key="5">
    <source>
        <dbReference type="Proteomes" id="UP000326354"/>
    </source>
</evidence>
<accession>A0A5S9IT26</accession>
<dbReference type="InterPro" id="IPR002645">
    <property type="entry name" value="STAS_dom"/>
</dbReference>
<dbReference type="PANTHER" id="PTHR33495">
    <property type="entry name" value="ANTI-SIGMA FACTOR ANTAGONIST TM_1081-RELATED-RELATED"/>
    <property type="match status" value="1"/>
</dbReference>
<dbReference type="Gene3D" id="3.30.750.24">
    <property type="entry name" value="STAS domain"/>
    <property type="match status" value="1"/>
</dbReference>
<dbReference type="InterPro" id="IPR003658">
    <property type="entry name" value="Anti-sigma_ant"/>
</dbReference>
<dbReference type="GO" id="GO:0043856">
    <property type="term" value="F:anti-sigma factor antagonist activity"/>
    <property type="evidence" value="ECO:0007669"/>
    <property type="project" value="InterPro"/>
</dbReference>
<dbReference type="KEGG" id="uam:UABAM_05630"/>
<gene>
    <name evidence="4" type="ORF">UABAM_05630</name>
</gene>
<organism evidence="4 5">
    <name type="scientific">Uabimicrobium amorphum</name>
    <dbReference type="NCBI Taxonomy" id="2596890"/>
    <lineage>
        <taxon>Bacteria</taxon>
        <taxon>Pseudomonadati</taxon>
        <taxon>Planctomycetota</taxon>
        <taxon>Candidatus Uabimicrobiia</taxon>
        <taxon>Candidatus Uabimicrobiales</taxon>
        <taxon>Candidatus Uabimicrobiaceae</taxon>
        <taxon>Candidatus Uabimicrobium</taxon>
    </lineage>
</organism>
<sequence length="113" mass="13153">MTIEEKDLSEHTRLVKLQGSLDFESAKVVKPKFVEIADLENIKLLVVDMEDVDFLASEGLASFLLAIMRMEKKDGQVWLVKTQPQVMRVFKLTRVENRFRFFDSLEEVHNNLP</sequence>
<evidence type="ECO:0000256" key="2">
    <source>
        <dbReference type="RuleBase" id="RU003749"/>
    </source>
</evidence>
<dbReference type="SUPFAM" id="SSF52091">
    <property type="entry name" value="SpoIIaa-like"/>
    <property type="match status" value="1"/>
</dbReference>
<dbReference type="InterPro" id="IPR036513">
    <property type="entry name" value="STAS_dom_sf"/>
</dbReference>
<protein>
    <recommendedName>
        <fullName evidence="2">Anti-sigma factor antagonist</fullName>
    </recommendedName>
</protein>